<protein>
    <submittedName>
        <fullName evidence="1">Uncharacterized protein</fullName>
    </submittedName>
</protein>
<sequence>MDTPAVPAPRDSREQAILARLSVIRDQLLLLKQDRTTYIRSQDVIPLYDQTVEQVKELNDVRAEIGNHEENRLDKILESCFQLLSLFYLTIGRNNEAPAAYSLTSTIKRLLDHLTEAAFYSAKDLESIRSTLEETASAISLAQRTEESKAKHSPYLLTLLSKRVSLCQTMLGNLRKRLESIGGPLLATHEKLISILRQISLANTKSKFSTSEVQKLRNQLLEVGNKRKNGKFVAEDGAVPPGEAEISGLYERCVKWSDLVLERRGNVHEAWRPTYDTLVGIRNDLEKLSLTQAWSLRETDLYDFQRQLDKIDESRQNGNFYDDKGRPADLWTQRTMLYLIRRSYAYIYSFMLASEPVSEALLPIYNQLQTLKRCLVEVKKNGGVTSVRELYPYSMKLNSLDDMRVEGKFVVNGDIPEGQGSVCELLAECFDLTYEMRVAAEESTNSDE</sequence>
<name>A0A0B2WJ36_METAS</name>
<dbReference type="GO" id="GO:0005634">
    <property type="term" value="C:nucleus"/>
    <property type="evidence" value="ECO:0007669"/>
    <property type="project" value="TreeGrafter"/>
</dbReference>
<evidence type="ECO:0000313" key="1">
    <source>
        <dbReference type="EMBL" id="KHN93883.1"/>
    </source>
</evidence>
<evidence type="ECO:0000313" key="2">
    <source>
        <dbReference type="Proteomes" id="UP000030816"/>
    </source>
</evidence>
<dbReference type="PANTHER" id="PTHR28086:SF1">
    <property type="entry name" value="CU(2+) SUPPRESSING AND BLEOMYCIN SENSITIVE PROTEIN 1"/>
    <property type="match status" value="1"/>
</dbReference>
<proteinExistence type="predicted"/>
<dbReference type="STRING" id="1081103.A0A0B2WJ36"/>
<dbReference type="AlphaFoldDB" id="A0A0B2WJ36"/>
<organism evidence="1 2">
    <name type="scientific">Metarhizium album (strain ARSEF 1941)</name>
    <dbReference type="NCBI Taxonomy" id="1081103"/>
    <lineage>
        <taxon>Eukaryota</taxon>
        <taxon>Fungi</taxon>
        <taxon>Dikarya</taxon>
        <taxon>Ascomycota</taxon>
        <taxon>Pezizomycotina</taxon>
        <taxon>Sordariomycetes</taxon>
        <taxon>Hypocreomycetidae</taxon>
        <taxon>Hypocreales</taxon>
        <taxon>Clavicipitaceae</taxon>
        <taxon>Metarhizium</taxon>
    </lineage>
</organism>
<dbReference type="PANTHER" id="PTHR28086">
    <property type="entry name" value="UPF0662 PROTEIN YPL260W"/>
    <property type="match status" value="1"/>
</dbReference>
<accession>A0A0B2WJ36</accession>
<dbReference type="InterPro" id="IPR018810">
    <property type="entry name" value="UPF0662"/>
</dbReference>
<dbReference type="RefSeq" id="XP_040674949.1">
    <property type="nucleotide sequence ID" value="XM_040827041.1"/>
</dbReference>
<reference evidence="1 2" key="1">
    <citation type="journal article" date="2014" name="Proc. Natl. Acad. Sci. U.S.A.">
        <title>Trajectory and genomic determinants of fungal-pathogen speciation and host adaptation.</title>
        <authorList>
            <person name="Hu X."/>
            <person name="Xiao G."/>
            <person name="Zheng P."/>
            <person name="Shang Y."/>
            <person name="Su Y."/>
            <person name="Zhang X."/>
            <person name="Liu X."/>
            <person name="Zhan S."/>
            <person name="St Leger R.J."/>
            <person name="Wang C."/>
        </authorList>
    </citation>
    <scope>NUCLEOTIDE SEQUENCE [LARGE SCALE GENOMIC DNA]</scope>
    <source>
        <strain evidence="1 2">ARSEF 1941</strain>
    </source>
</reference>
<dbReference type="HOGENOM" id="CLU_026648_0_0_1"/>
<dbReference type="GO" id="GO:0005737">
    <property type="term" value="C:cytoplasm"/>
    <property type="evidence" value="ECO:0007669"/>
    <property type="project" value="TreeGrafter"/>
</dbReference>
<dbReference type="OrthoDB" id="2011986at2759"/>
<dbReference type="Proteomes" id="UP000030816">
    <property type="component" value="Unassembled WGS sequence"/>
</dbReference>
<comment type="caution">
    <text evidence="1">The sequence shown here is derived from an EMBL/GenBank/DDBJ whole genome shotgun (WGS) entry which is preliminary data.</text>
</comment>
<dbReference type="GeneID" id="63742698"/>
<keyword evidence="2" id="KW-1185">Reference proteome</keyword>
<dbReference type="EMBL" id="AZHE01000048">
    <property type="protein sequence ID" value="KHN93883.1"/>
    <property type="molecule type" value="Genomic_DNA"/>
</dbReference>
<gene>
    <name evidence="1" type="ORF">MAM_08243</name>
</gene>
<dbReference type="Pfam" id="PF10303">
    <property type="entry name" value="DUF2408"/>
    <property type="match status" value="2"/>
</dbReference>